<dbReference type="AlphaFoldDB" id="A0AA41WKC5"/>
<accession>A0AA41WKC5</accession>
<dbReference type="Proteomes" id="UP001165292">
    <property type="component" value="Unassembled WGS sequence"/>
</dbReference>
<proteinExistence type="predicted"/>
<comment type="caution">
    <text evidence="1">The sequence shown here is derived from an EMBL/GenBank/DDBJ whole genome shotgun (WGS) entry which is preliminary data.</text>
</comment>
<evidence type="ECO:0000313" key="2">
    <source>
        <dbReference type="Proteomes" id="UP001165292"/>
    </source>
</evidence>
<gene>
    <name evidence="1" type="ORF">NJF43_19030</name>
</gene>
<dbReference type="RefSeq" id="WP_253164828.1">
    <property type="nucleotide sequence ID" value="NZ_JAMYBS010000035.1"/>
</dbReference>
<reference evidence="1" key="1">
    <citation type="submission" date="2022-06" db="EMBL/GenBank/DDBJ databases">
        <title>Detection of beta-lactamases in bacteria of animal origin.</title>
        <authorList>
            <person name="Mlynarcik P."/>
            <person name="Zdarska V."/>
            <person name="Chudobova H."/>
            <person name="Prochazkova P."/>
            <person name="Hricova K."/>
            <person name="Mezerova K."/>
            <person name="Bardon J."/>
            <person name="Dolejska M."/>
            <person name="Sukkar I."/>
            <person name="Kolar M."/>
        </authorList>
    </citation>
    <scope>NUCLEOTIDE SEQUENCE</scope>
    <source>
        <strain evidence="1">S 300-3</strain>
    </source>
</reference>
<organism evidence="1 2">
    <name type="scientific">Stutzerimonas nitrititolerans</name>
    <dbReference type="NCBI Taxonomy" id="2482751"/>
    <lineage>
        <taxon>Bacteria</taxon>
        <taxon>Pseudomonadati</taxon>
        <taxon>Pseudomonadota</taxon>
        <taxon>Gammaproteobacteria</taxon>
        <taxon>Pseudomonadales</taxon>
        <taxon>Pseudomonadaceae</taxon>
        <taxon>Stutzerimonas</taxon>
    </lineage>
</organism>
<evidence type="ECO:0000313" key="1">
    <source>
        <dbReference type="EMBL" id="MCO7546847.1"/>
    </source>
</evidence>
<feature type="non-terminal residue" evidence="1">
    <location>
        <position position="1"/>
    </location>
</feature>
<protein>
    <submittedName>
        <fullName evidence="1">Uncharacterized protein</fullName>
    </submittedName>
</protein>
<name>A0AA41WKC5_9GAMM</name>
<dbReference type="EMBL" id="JAMYBS010000035">
    <property type="protein sequence ID" value="MCO7546847.1"/>
    <property type="molecule type" value="Genomic_DNA"/>
</dbReference>
<sequence length="62" mass="7026">NHRFEIGKGWSQPEIPDYFRPSLKASGVRSGAAAPDLNAARYLFFSTVYLAFLRHRAWCPKG</sequence>